<feature type="region of interest" description="Disordered" evidence="1">
    <location>
        <begin position="58"/>
        <end position="123"/>
    </location>
</feature>
<evidence type="ECO:0000313" key="2">
    <source>
        <dbReference type="EMBL" id="KAF0892891.1"/>
    </source>
</evidence>
<proteinExistence type="predicted"/>
<reference evidence="2 3" key="1">
    <citation type="submission" date="2019-11" db="EMBL/GenBank/DDBJ databases">
        <title>Whole genome sequence of Oryza granulata.</title>
        <authorList>
            <person name="Li W."/>
        </authorList>
    </citation>
    <scope>NUCLEOTIDE SEQUENCE [LARGE SCALE GENOMIC DNA]</scope>
    <source>
        <strain evidence="3">cv. Menghai</strain>
        <tissue evidence="2">Leaf</tissue>
    </source>
</reference>
<dbReference type="Proteomes" id="UP000479710">
    <property type="component" value="Unassembled WGS sequence"/>
</dbReference>
<keyword evidence="3" id="KW-1185">Reference proteome</keyword>
<feature type="region of interest" description="Disordered" evidence="1">
    <location>
        <begin position="141"/>
        <end position="170"/>
    </location>
</feature>
<sequence>MLAYRQPFLPLFPAAAARVDGIFAMVGTVASPCGASARSAGDPGDARDDLESALSPARCTSVGATGDPIGPNHGAGGSGGVRRRGVVWSDPQRSKRRRGRTTVEQVAPREASGQRRRGRVGAERRGVRAIVQDRNVEVWSDPWWSGQSQGGMRWSGRRRGRPVASGGAGV</sequence>
<protein>
    <submittedName>
        <fullName evidence="2">Uncharacterized protein</fullName>
    </submittedName>
</protein>
<name>A0A6G1BYP7_9ORYZ</name>
<gene>
    <name evidence="2" type="ORF">E2562_018673</name>
</gene>
<comment type="caution">
    <text evidence="2">The sequence shown here is derived from an EMBL/GenBank/DDBJ whole genome shotgun (WGS) entry which is preliminary data.</text>
</comment>
<dbReference type="EMBL" id="SPHZ02000011">
    <property type="protein sequence ID" value="KAF0892891.1"/>
    <property type="molecule type" value="Genomic_DNA"/>
</dbReference>
<accession>A0A6G1BYP7</accession>
<organism evidence="2 3">
    <name type="scientific">Oryza meyeriana var. granulata</name>
    <dbReference type="NCBI Taxonomy" id="110450"/>
    <lineage>
        <taxon>Eukaryota</taxon>
        <taxon>Viridiplantae</taxon>
        <taxon>Streptophyta</taxon>
        <taxon>Embryophyta</taxon>
        <taxon>Tracheophyta</taxon>
        <taxon>Spermatophyta</taxon>
        <taxon>Magnoliopsida</taxon>
        <taxon>Liliopsida</taxon>
        <taxon>Poales</taxon>
        <taxon>Poaceae</taxon>
        <taxon>BOP clade</taxon>
        <taxon>Oryzoideae</taxon>
        <taxon>Oryzeae</taxon>
        <taxon>Oryzinae</taxon>
        <taxon>Oryza</taxon>
        <taxon>Oryza meyeriana</taxon>
    </lineage>
</organism>
<evidence type="ECO:0000313" key="3">
    <source>
        <dbReference type="Proteomes" id="UP000479710"/>
    </source>
</evidence>
<evidence type="ECO:0000256" key="1">
    <source>
        <dbReference type="SAM" id="MobiDB-lite"/>
    </source>
</evidence>
<feature type="compositionally biased region" description="Low complexity" evidence="1">
    <location>
        <begin position="143"/>
        <end position="154"/>
    </location>
</feature>
<dbReference type="AlphaFoldDB" id="A0A6G1BYP7"/>